<name>W9GJX4_9MICO</name>
<dbReference type="SUPFAM" id="SSF52540">
    <property type="entry name" value="P-loop containing nucleoside triphosphate hydrolases"/>
    <property type="match status" value="1"/>
</dbReference>
<comment type="caution">
    <text evidence="1">The sequence shown here is derived from an EMBL/GenBank/DDBJ whole genome shotgun (WGS) entry which is preliminary data.</text>
</comment>
<keyword evidence="2" id="KW-1185">Reference proteome</keyword>
<dbReference type="AlphaFoldDB" id="W9GJX4"/>
<dbReference type="InterPro" id="IPR027417">
    <property type="entry name" value="P-loop_NTPase"/>
</dbReference>
<evidence type="ECO:0000313" key="1">
    <source>
        <dbReference type="EMBL" id="EWT05108.1"/>
    </source>
</evidence>
<gene>
    <name evidence="1" type="ORF">N864_06890</name>
</gene>
<dbReference type="EMBL" id="AWQS01000145">
    <property type="protein sequence ID" value="EWT05108.1"/>
    <property type="molecule type" value="Genomic_DNA"/>
</dbReference>
<organism evidence="1 2">
    <name type="scientific">Intrasporangium chromatireducens Q5-1</name>
    <dbReference type="NCBI Taxonomy" id="584657"/>
    <lineage>
        <taxon>Bacteria</taxon>
        <taxon>Bacillati</taxon>
        <taxon>Actinomycetota</taxon>
        <taxon>Actinomycetes</taxon>
        <taxon>Micrococcales</taxon>
        <taxon>Intrasporangiaceae</taxon>
        <taxon>Intrasporangium</taxon>
    </lineage>
</organism>
<accession>W9GJX4</accession>
<dbReference type="PATRIC" id="fig|584657.3.peg.2998"/>
<dbReference type="OrthoDB" id="3237545at2"/>
<evidence type="ECO:0000313" key="2">
    <source>
        <dbReference type="Proteomes" id="UP000019494"/>
    </source>
</evidence>
<dbReference type="Proteomes" id="UP000019494">
    <property type="component" value="Unassembled WGS sequence"/>
</dbReference>
<dbReference type="RefSeq" id="WP_034718527.1">
    <property type="nucleotide sequence ID" value="NZ_AWQS01000145.1"/>
</dbReference>
<dbReference type="Gene3D" id="3.40.50.300">
    <property type="entry name" value="P-loop containing nucleotide triphosphate hydrolases"/>
    <property type="match status" value="1"/>
</dbReference>
<sequence>MWDQITEPADPVHVAAVVELARAAEPRCGATVVVAIDGHSGSGKTTLAEAVATSLDAQVVHLDLIYPGWDGLGESVDILATRVLQPLSAARSATYRRWDWERDEWAEEHVVLPAPFLVVDGCGSSVLPAGRYAAVRVFLDADPALRRARGLARDGDSYAPYWERWAAQERELFDRDGTRQRADLVIDTTTV</sequence>
<proteinExistence type="predicted"/>
<protein>
    <submittedName>
        <fullName evidence="1">Para-aminobenzoate synthase</fullName>
    </submittedName>
</protein>
<reference evidence="2" key="1">
    <citation type="submission" date="2013-08" db="EMBL/GenBank/DDBJ databases">
        <title>Intrasporangium oryzae NRRL B-24470.</title>
        <authorList>
            <person name="Liu H."/>
            <person name="Wang G."/>
        </authorList>
    </citation>
    <scope>NUCLEOTIDE SEQUENCE [LARGE SCALE GENOMIC DNA]</scope>
    <source>
        <strain evidence="2">Q5-1</strain>
    </source>
</reference>